<keyword evidence="2" id="KW-1185">Reference proteome</keyword>
<comment type="caution">
    <text evidence="1">The sequence shown here is derived from an EMBL/GenBank/DDBJ whole genome shotgun (WGS) entry which is preliminary data.</text>
</comment>
<accession>A0ACB0J8F7</accession>
<reference evidence="1" key="1">
    <citation type="submission" date="2023-10" db="EMBL/GenBank/DDBJ databases">
        <authorList>
            <person name="Rodriguez Cubillos JULIANA M."/>
            <person name="De Vega J."/>
        </authorList>
    </citation>
    <scope>NUCLEOTIDE SEQUENCE</scope>
</reference>
<evidence type="ECO:0000313" key="1">
    <source>
        <dbReference type="EMBL" id="CAJ2640687.1"/>
    </source>
</evidence>
<evidence type="ECO:0000313" key="2">
    <source>
        <dbReference type="Proteomes" id="UP001177021"/>
    </source>
</evidence>
<name>A0ACB0J8F7_TRIPR</name>
<gene>
    <name evidence="1" type="ORF">MILVUS5_LOCUS10491</name>
</gene>
<organism evidence="1 2">
    <name type="scientific">Trifolium pratense</name>
    <name type="common">Red clover</name>
    <dbReference type="NCBI Taxonomy" id="57577"/>
    <lineage>
        <taxon>Eukaryota</taxon>
        <taxon>Viridiplantae</taxon>
        <taxon>Streptophyta</taxon>
        <taxon>Embryophyta</taxon>
        <taxon>Tracheophyta</taxon>
        <taxon>Spermatophyta</taxon>
        <taxon>Magnoliopsida</taxon>
        <taxon>eudicotyledons</taxon>
        <taxon>Gunneridae</taxon>
        <taxon>Pentapetalae</taxon>
        <taxon>rosids</taxon>
        <taxon>fabids</taxon>
        <taxon>Fabales</taxon>
        <taxon>Fabaceae</taxon>
        <taxon>Papilionoideae</taxon>
        <taxon>50 kb inversion clade</taxon>
        <taxon>NPAAA clade</taxon>
        <taxon>Hologalegina</taxon>
        <taxon>IRL clade</taxon>
        <taxon>Trifolieae</taxon>
        <taxon>Trifolium</taxon>
    </lineage>
</organism>
<proteinExistence type="predicted"/>
<protein>
    <submittedName>
        <fullName evidence="1">Uncharacterized protein</fullName>
    </submittedName>
</protein>
<sequence>MKYYEYFRCDMDEVVKKKGGGGFCKIFSLSPDVQEFVGAPEMASTEGEKFARPKQLAEYHL</sequence>
<dbReference type="EMBL" id="CASHSV030000024">
    <property type="protein sequence ID" value="CAJ2640687.1"/>
    <property type="molecule type" value="Genomic_DNA"/>
</dbReference>
<dbReference type="Proteomes" id="UP001177021">
    <property type="component" value="Unassembled WGS sequence"/>
</dbReference>